<dbReference type="EMBL" id="CAJHNJ030000076">
    <property type="protein sequence ID" value="CAG9134336.1"/>
    <property type="molecule type" value="Genomic_DNA"/>
</dbReference>
<dbReference type="FunFam" id="2.30.30.40:FF:000207">
    <property type="entry name" value="CLUMA_CG020965, isoform A"/>
    <property type="match status" value="1"/>
</dbReference>
<evidence type="ECO:0000256" key="5">
    <source>
        <dbReference type="SAM" id="MobiDB-lite"/>
    </source>
</evidence>
<dbReference type="SMART" id="SM00324">
    <property type="entry name" value="RhoGAP"/>
    <property type="match status" value="1"/>
</dbReference>
<dbReference type="PANTHER" id="PTHR15729">
    <property type="entry name" value="CDC42 GTPASE-ACTIVATING PROTEIN"/>
    <property type="match status" value="1"/>
</dbReference>
<feature type="region of interest" description="Disordered" evidence="5">
    <location>
        <begin position="2053"/>
        <end position="2075"/>
    </location>
</feature>
<dbReference type="Gene3D" id="2.30.30.40">
    <property type="entry name" value="SH3 Domains"/>
    <property type="match status" value="1"/>
</dbReference>
<dbReference type="InterPro" id="IPR051576">
    <property type="entry name" value="PX-Rho_GAP"/>
</dbReference>
<feature type="compositionally biased region" description="Polar residues" evidence="5">
    <location>
        <begin position="80"/>
        <end position="93"/>
    </location>
</feature>
<keyword evidence="9" id="KW-1185">Reference proteome</keyword>
<comment type="caution">
    <text evidence="8">The sequence shown here is derived from an EMBL/GenBank/DDBJ whole genome shotgun (WGS) entry which is preliminary data.</text>
</comment>
<feature type="compositionally biased region" description="Basic and acidic residues" evidence="5">
    <location>
        <begin position="1902"/>
        <end position="1915"/>
    </location>
</feature>
<feature type="compositionally biased region" description="Basic residues" evidence="5">
    <location>
        <begin position="345"/>
        <end position="357"/>
    </location>
</feature>
<dbReference type="GO" id="GO:0005096">
    <property type="term" value="F:GTPase activator activity"/>
    <property type="evidence" value="ECO:0007669"/>
    <property type="project" value="UniProtKB-KW"/>
</dbReference>
<dbReference type="Gene3D" id="1.10.555.10">
    <property type="entry name" value="Rho GTPase activation protein"/>
    <property type="match status" value="2"/>
</dbReference>
<keyword evidence="4" id="KW-0175">Coiled coil</keyword>
<dbReference type="Pfam" id="PF00018">
    <property type="entry name" value="SH3_1"/>
    <property type="match status" value="1"/>
</dbReference>
<reference evidence="8" key="1">
    <citation type="submission" date="2020-11" db="EMBL/GenBank/DDBJ databases">
        <authorList>
            <person name="Whiteford S."/>
        </authorList>
    </citation>
    <scope>NUCLEOTIDE SEQUENCE</scope>
</reference>
<feature type="region of interest" description="Disordered" evidence="5">
    <location>
        <begin position="345"/>
        <end position="375"/>
    </location>
</feature>
<feature type="domain" description="SH3" evidence="6">
    <location>
        <begin position="494"/>
        <end position="556"/>
    </location>
</feature>
<feature type="coiled-coil region" evidence="4">
    <location>
        <begin position="2006"/>
        <end position="2033"/>
    </location>
</feature>
<protein>
    <submittedName>
        <fullName evidence="8">(diamondback moth) hypothetical protein</fullName>
    </submittedName>
</protein>
<feature type="compositionally biased region" description="Low complexity" evidence="5">
    <location>
        <begin position="39"/>
        <end position="50"/>
    </location>
</feature>
<evidence type="ECO:0000259" key="7">
    <source>
        <dbReference type="PROSITE" id="PS50238"/>
    </source>
</evidence>
<evidence type="ECO:0000313" key="9">
    <source>
        <dbReference type="Proteomes" id="UP000653454"/>
    </source>
</evidence>
<sequence length="2154" mass="239550">MLSGSPHGSVMSCQSLAARAYSDPAADMTHCAGFHRSVRFSSESRSSTRASHNEAHTSDKRENSGSISLVALSVSPVTSQASVMSQSAPAPQTHSDDDAASVMSQSAPAPQTHSDDDAVSCHHHHHQPLSSSSFNIHMWGHLTLCVTSQASVMSQSAPAPQTHSDDDAPPPAPAACRFPKLEECAHFHYERVSLGGLSIETMPCPQDHHSDCDDGEGWICIKVRSHVVRGADGAEAGGEHEWSLSRNKEMLLQLDDMLHSHKGAFARGARRGRRGGARRARVEPVAQQGDAAATRRHAAQVRSHVARGADGAEARDEHEWSLSRNKEMLLQLDDMLHSHKGAFARGARRGRRGGGRRARVEPVAQQGDAAATRRHAAQVRSHVARGADGAEARGEHEWSLSRNKEMLLQLDDMLHRCIYDRKVSGLPDLSAEMPASVTTNLETYRSLIADYLHHLSIIADDALNCGPVLNWLQMDNKGHKLLVANEDCNSINTPAVAAAYSVRKYVSQARDEISFEVGDMISIIDMPGPQESLWWRGKRGFRVGFFPHHCVAVIGDKVPRHMTQPPPIVGSVAVAPIKPVLRKHGKLISLFRSFILSRPSRRSLKQQGILRERVFGCDLGEHLLNCGHTGQYIQGVARVSIYGVSRRSLKQQGILRERVFGCDLGEHLLNCGHTGQYIQGVARVSIYGVSRRSLKQQGILRERVFGCDLGEHLLNCGHTGQYIQGLARVSIYRVSRRSLKQQGILRERVFGCDLGEHLLNCGHTGQYIQGVSRVSIYGVSRRSLKQQGILRERVFGCDLGEHLLNCGHTVPLVLVECARVIEERGAVDGIYRLSGGSGLTQRLRAAFDSGSTPDLAAPPVARDPHALASLLKMYFRELPNPLCTYQLYNSFVSSVQAGTDEADRIASMSRTIVKLPPPHYSLLHGKSIKFWLRQLPLPLCTYQLYNSFVSSVQAGTDEADRIASMRRTIVKLPPPHYRTLAYLMQHLRRVSSLHAQTGMTPRNMAIVWAPNLLRSPAAHALHGIAQQAVVTEFLICYAQQLFSSDQDPDCGEEPALPSFTHAHHLLDLEEAQRRGRANVSISAVPALPPPSGAIAAAAATILKPETDHKTNYIEVGSGPNNLPQYHTILELPAPGAKRGLKRSPSGWRGLFSRSKQRPRRAPPPPAPAACTDIPMVSSPSLRPVKSCESLQSESDTVSPLRDRPAAPLKQHTRSASCDSYFEAWQAELAGMRVRLAPQERDRRMFSEEHGPRGARPGKCTRALGLYAVSGEALGLYTAPQERDRRMFSEEHGPVGHAGSRALRSERALSLSARRLSPRSREARSRARAARSLMCTRSLLREKNSDGISSRQLLLCWRKRCAIEDELASIAYIDGGDSPRAQPPPAKELSSAKRLCKDRDSPKASMSDFQSATVNVKLRERNSPRKARNSTRYSGLHHPVSGLTSELSNHDRPVTVNQNGRLTWHGKDGHSTLIKIDWPQENSSISNLTSSTINSSPVTPVTPIYDQLESDSEVSEATNKHTIKITENKNCDNCHKEKCLKCELKATDYEHLKADFKIGQPVTSKSSSNDAIQLHDSLEPSPVHSTDISYQNLNRLSAISTSSNSEHNSHKKELEHAVLDRKSVMTSSHESSSSYSNPSKQDDLYEPYTFTRPNYINLHSSSTSKSSPSSPLKSPLKSTISITFRSPTKSAKTPDYELIENTETPTNERDSVYEDIDLEKNLSIVEDASIPDTDASLPTQQACQPDSFNQDLIILETPTEQYQNDADVYSQVKFFKKSIEEVNAMMFEAPEKPVSRYYENVSFPAKSVRSNNDYENINVETLRICDKDAETSNDNSDLINDKGESEVEVTVENINGNVVKSKKQKNLNVRELATRFESPTEQKSPFSFEKFKAEIKYPTLERKDEDKVELRQKDKPTVSPKSFRLSKHSTSARSLDENAFIQEFGSEKVKDKRKSLEPADVKKRDKFLPDLNLNLEETHTKTESITPTTENKISLIQRFEKPDLKNIIGFETEKKLSRERIEKYKEERRNFLREKYSSQSFRSNPEHLTRIKIKKDSESDKDDCDRLKDDEPKFERRNTVDLGQRMRFSLAKSDNSLDTIQSPDGDRTVELGEACGPYDADAMREFDRTEKVSPSYNIRDMAAMFEQKSQNSGTG</sequence>
<dbReference type="Proteomes" id="UP000653454">
    <property type="component" value="Unassembled WGS sequence"/>
</dbReference>
<dbReference type="PROSITE" id="PS50238">
    <property type="entry name" value="RHOGAP"/>
    <property type="match status" value="1"/>
</dbReference>
<feature type="compositionally biased region" description="Low complexity" evidence="5">
    <location>
        <begin position="1659"/>
        <end position="1677"/>
    </location>
</feature>
<name>A0A8S4G1P4_PLUXY</name>
<feature type="domain" description="Rho-GAP" evidence="7">
    <location>
        <begin position="797"/>
        <end position="1042"/>
    </location>
</feature>
<accession>A0A8S4G1P4</accession>
<dbReference type="InterPro" id="IPR008936">
    <property type="entry name" value="Rho_GTPase_activation_prot"/>
</dbReference>
<dbReference type="PANTHER" id="PTHR15729:SF10">
    <property type="entry name" value="GTPASE-ACTIVATING PROTEIN CDGAPR"/>
    <property type="match status" value="1"/>
</dbReference>
<feature type="compositionally biased region" description="Basic and acidic residues" evidence="5">
    <location>
        <begin position="51"/>
        <end position="63"/>
    </location>
</feature>
<dbReference type="SMART" id="SM00326">
    <property type="entry name" value="SH3"/>
    <property type="match status" value="1"/>
</dbReference>
<dbReference type="CDD" id="cd11835">
    <property type="entry name" value="SH3_ARHGAP32_33"/>
    <property type="match status" value="1"/>
</dbReference>
<dbReference type="InterPro" id="IPR036028">
    <property type="entry name" value="SH3-like_dom_sf"/>
</dbReference>
<dbReference type="Pfam" id="PF00620">
    <property type="entry name" value="RhoGAP"/>
    <property type="match status" value="2"/>
</dbReference>
<organism evidence="8 9">
    <name type="scientific">Plutella xylostella</name>
    <name type="common">Diamondback moth</name>
    <name type="synonym">Plutella maculipennis</name>
    <dbReference type="NCBI Taxonomy" id="51655"/>
    <lineage>
        <taxon>Eukaryota</taxon>
        <taxon>Metazoa</taxon>
        <taxon>Ecdysozoa</taxon>
        <taxon>Arthropoda</taxon>
        <taxon>Hexapoda</taxon>
        <taxon>Insecta</taxon>
        <taxon>Pterygota</taxon>
        <taxon>Neoptera</taxon>
        <taxon>Endopterygota</taxon>
        <taxon>Lepidoptera</taxon>
        <taxon>Glossata</taxon>
        <taxon>Ditrysia</taxon>
        <taxon>Yponomeutoidea</taxon>
        <taxon>Plutellidae</taxon>
        <taxon>Plutella</taxon>
    </lineage>
</organism>
<feature type="compositionally biased region" description="Basic residues" evidence="5">
    <location>
        <begin position="267"/>
        <end position="279"/>
    </location>
</feature>
<proteinExistence type="predicted"/>
<feature type="region of interest" description="Disordered" evidence="5">
    <location>
        <begin position="267"/>
        <end position="296"/>
    </location>
</feature>
<dbReference type="PROSITE" id="PS50002">
    <property type="entry name" value="SH3"/>
    <property type="match status" value="1"/>
</dbReference>
<dbReference type="SUPFAM" id="SSF48350">
    <property type="entry name" value="GTPase activation domain, GAP"/>
    <property type="match status" value="2"/>
</dbReference>
<dbReference type="GO" id="GO:0007264">
    <property type="term" value="P:small GTPase-mediated signal transduction"/>
    <property type="evidence" value="ECO:0007669"/>
    <property type="project" value="TreeGrafter"/>
</dbReference>
<evidence type="ECO:0000259" key="6">
    <source>
        <dbReference type="PROSITE" id="PS50002"/>
    </source>
</evidence>
<evidence type="ECO:0000256" key="3">
    <source>
        <dbReference type="PROSITE-ProRule" id="PRU00192"/>
    </source>
</evidence>
<feature type="region of interest" description="Disordered" evidence="5">
    <location>
        <begin position="1135"/>
        <end position="1211"/>
    </location>
</feature>
<evidence type="ECO:0000256" key="1">
    <source>
        <dbReference type="ARBA" id="ARBA00022443"/>
    </source>
</evidence>
<dbReference type="SUPFAM" id="SSF50044">
    <property type="entry name" value="SH3-domain"/>
    <property type="match status" value="1"/>
</dbReference>
<evidence type="ECO:0000256" key="4">
    <source>
        <dbReference type="SAM" id="Coils"/>
    </source>
</evidence>
<dbReference type="InterPro" id="IPR001452">
    <property type="entry name" value="SH3_domain"/>
</dbReference>
<feature type="region of interest" description="Disordered" evidence="5">
    <location>
        <begin position="1373"/>
        <end position="1462"/>
    </location>
</feature>
<evidence type="ECO:0000256" key="2">
    <source>
        <dbReference type="ARBA" id="ARBA00022468"/>
    </source>
</evidence>
<feature type="region of interest" description="Disordered" evidence="5">
    <location>
        <begin position="80"/>
        <end position="126"/>
    </location>
</feature>
<feature type="region of interest" description="Disordered" evidence="5">
    <location>
        <begin position="39"/>
        <end position="65"/>
    </location>
</feature>
<keyword evidence="2" id="KW-0343">GTPase activation</keyword>
<feature type="compositionally biased region" description="Polar residues" evidence="5">
    <location>
        <begin position="1188"/>
        <end position="1197"/>
    </location>
</feature>
<keyword evidence="1 3" id="KW-0728">SH3 domain</keyword>
<dbReference type="InterPro" id="IPR000198">
    <property type="entry name" value="RhoGAP_dom"/>
</dbReference>
<feature type="region of interest" description="Disordered" evidence="5">
    <location>
        <begin position="1620"/>
        <end position="1645"/>
    </location>
</feature>
<feature type="region of interest" description="Disordered" evidence="5">
    <location>
        <begin position="1658"/>
        <end position="1677"/>
    </location>
</feature>
<feature type="compositionally biased region" description="Polar residues" evidence="5">
    <location>
        <begin position="102"/>
        <end position="112"/>
    </location>
</feature>
<feature type="compositionally biased region" description="Low complexity" evidence="5">
    <location>
        <begin position="1623"/>
        <end position="1638"/>
    </location>
</feature>
<evidence type="ECO:0000313" key="8">
    <source>
        <dbReference type="EMBL" id="CAG9134336.1"/>
    </source>
</evidence>
<feature type="region of interest" description="Disordered" evidence="5">
    <location>
        <begin position="1902"/>
        <end position="1929"/>
    </location>
</feature>
<gene>
    <name evidence="8" type="ORF">PLXY2_LOCUS12547</name>
</gene>